<evidence type="ECO:0000313" key="1">
    <source>
        <dbReference type="EMBL" id="WAJ30632.1"/>
    </source>
</evidence>
<sequence>MNAIASPSASTGSASLTEIVAGAIARLSPDALPEAVCDTLDRLLLDYAGLCAAARGTDYVAALLSAAGEGNCTLIGHGRTADAYSAALLNGTAAHGEDFDDTFEGGPIHSSAVVLSAVLAACEAEGRTGADARLGAAVGIELMCRLSLVAPKAIHKAGFHPTAVIGALGAAAGVSAALGLPDSKIVQALGIAGSMASGIIEYLSDGSSTKRLHAGWAAQSGLRAAMLARGGFTGPRLVLEGEHGFFHAFAPSVTPGFTPLTDALGSRWLTEAVAFKPYACGTMTQPYVDCAIELASRGIAAEDIESIECEVGEGTVHRLWEPLAQKQVPPTPYFAKFSSPFCIAVGFVAGAAGLSQFTDASVRDPAVLALARKVRYVVDPANPYPKRFTGHVRALLRSGETVEVRRADMRGGAHDPLPTAEIRDKFERNLAYGGIAPEATSRWAEACAQLFEATAPVSLKAFATAA</sequence>
<accession>A0ACD4NUX3</accession>
<name>A0ACD4NUX3_9HYPH</name>
<protein>
    <submittedName>
        <fullName evidence="1">MmgE/PrpD family protein</fullName>
    </submittedName>
</protein>
<dbReference type="Proteomes" id="UP001163223">
    <property type="component" value="Chromosome"/>
</dbReference>
<reference evidence="1" key="1">
    <citation type="submission" date="2022-11" db="EMBL/GenBank/DDBJ databases">
        <title>beta-Carotene-producing bacterium, Jeongeuplla avenae sp. nov., alleviates the salt stress of Arabidopsis seedlings.</title>
        <authorList>
            <person name="Jiang L."/>
            <person name="Lee J."/>
        </authorList>
    </citation>
    <scope>NUCLEOTIDE SEQUENCE</scope>
    <source>
        <strain evidence="1">DY_R2A_6</strain>
    </source>
</reference>
<organism evidence="1 2">
    <name type="scientific">Antarcticirhabdus aurantiaca</name>
    <dbReference type="NCBI Taxonomy" id="2606717"/>
    <lineage>
        <taxon>Bacteria</taxon>
        <taxon>Pseudomonadati</taxon>
        <taxon>Pseudomonadota</taxon>
        <taxon>Alphaproteobacteria</taxon>
        <taxon>Hyphomicrobiales</taxon>
        <taxon>Aurantimonadaceae</taxon>
        <taxon>Antarcticirhabdus</taxon>
    </lineage>
</organism>
<proteinExistence type="predicted"/>
<keyword evidence="2" id="KW-1185">Reference proteome</keyword>
<dbReference type="EMBL" id="CP113520">
    <property type="protein sequence ID" value="WAJ30632.1"/>
    <property type="molecule type" value="Genomic_DNA"/>
</dbReference>
<evidence type="ECO:0000313" key="2">
    <source>
        <dbReference type="Proteomes" id="UP001163223"/>
    </source>
</evidence>
<gene>
    <name evidence="1" type="ORF">OXU80_10675</name>
</gene>